<name>A0A0A9FGR6_ARUDO</name>
<sequence>MVISFCISNVLKYSFRYANSWRVVDNFAWKLIVCNQHFYCSNFQASIIYYIHIKSHQGYLMSLPSRADFVSGALASVIPHPELILFQVH</sequence>
<accession>A0A0A9FGR6</accession>
<organism evidence="1">
    <name type="scientific">Arundo donax</name>
    <name type="common">Giant reed</name>
    <name type="synonym">Donax arundinaceus</name>
    <dbReference type="NCBI Taxonomy" id="35708"/>
    <lineage>
        <taxon>Eukaryota</taxon>
        <taxon>Viridiplantae</taxon>
        <taxon>Streptophyta</taxon>
        <taxon>Embryophyta</taxon>
        <taxon>Tracheophyta</taxon>
        <taxon>Spermatophyta</taxon>
        <taxon>Magnoliopsida</taxon>
        <taxon>Liliopsida</taxon>
        <taxon>Poales</taxon>
        <taxon>Poaceae</taxon>
        <taxon>PACMAD clade</taxon>
        <taxon>Arundinoideae</taxon>
        <taxon>Arundineae</taxon>
        <taxon>Arundo</taxon>
    </lineage>
</organism>
<evidence type="ECO:0000313" key="1">
    <source>
        <dbReference type="EMBL" id="JAE12220.1"/>
    </source>
</evidence>
<reference evidence="1" key="1">
    <citation type="submission" date="2014-09" db="EMBL/GenBank/DDBJ databases">
        <authorList>
            <person name="Magalhaes I.L.F."/>
            <person name="Oliveira U."/>
            <person name="Santos F.R."/>
            <person name="Vidigal T.H.D.A."/>
            <person name="Brescovit A.D."/>
            <person name="Santos A.J."/>
        </authorList>
    </citation>
    <scope>NUCLEOTIDE SEQUENCE</scope>
    <source>
        <tissue evidence="1">Shoot tissue taken approximately 20 cm above the soil surface</tissue>
    </source>
</reference>
<dbReference type="EMBL" id="GBRH01185676">
    <property type="protein sequence ID" value="JAE12220.1"/>
    <property type="molecule type" value="Transcribed_RNA"/>
</dbReference>
<dbReference type="AlphaFoldDB" id="A0A0A9FGR6"/>
<proteinExistence type="predicted"/>
<protein>
    <submittedName>
        <fullName evidence="1">Uncharacterized protein</fullName>
    </submittedName>
</protein>
<reference evidence="1" key="2">
    <citation type="journal article" date="2015" name="Data Brief">
        <title>Shoot transcriptome of the giant reed, Arundo donax.</title>
        <authorList>
            <person name="Barrero R.A."/>
            <person name="Guerrero F.D."/>
            <person name="Moolhuijzen P."/>
            <person name="Goolsby J.A."/>
            <person name="Tidwell J."/>
            <person name="Bellgard S.E."/>
            <person name="Bellgard M.I."/>
        </authorList>
    </citation>
    <scope>NUCLEOTIDE SEQUENCE</scope>
    <source>
        <tissue evidence="1">Shoot tissue taken approximately 20 cm above the soil surface</tissue>
    </source>
</reference>